<gene>
    <name evidence="3" type="ORF">HF577_14555</name>
</gene>
<evidence type="ECO:0000259" key="2">
    <source>
        <dbReference type="SMART" id="SM00507"/>
    </source>
</evidence>
<feature type="compositionally biased region" description="Basic residues" evidence="1">
    <location>
        <begin position="18"/>
        <end position="31"/>
    </location>
</feature>
<keyword evidence="4" id="KW-1185">Reference proteome</keyword>
<organism evidence="3 4">
    <name type="scientific">Pseudonocardia xinjiangensis</name>
    <dbReference type="NCBI Taxonomy" id="75289"/>
    <lineage>
        <taxon>Bacteria</taxon>
        <taxon>Bacillati</taxon>
        <taxon>Actinomycetota</taxon>
        <taxon>Actinomycetes</taxon>
        <taxon>Pseudonocardiales</taxon>
        <taxon>Pseudonocardiaceae</taxon>
        <taxon>Pseudonocardia</taxon>
    </lineage>
</organism>
<dbReference type="InterPro" id="IPR002711">
    <property type="entry name" value="HNH"/>
</dbReference>
<dbReference type="CDD" id="cd00085">
    <property type="entry name" value="HNHc"/>
    <property type="match status" value="1"/>
</dbReference>
<feature type="region of interest" description="Disordered" evidence="1">
    <location>
        <begin position="1"/>
        <end position="49"/>
    </location>
</feature>
<reference evidence="3 4" key="1">
    <citation type="submission" date="2020-04" db="EMBL/GenBank/DDBJ databases">
        <authorList>
            <person name="Klaysubun C."/>
            <person name="Duangmal K."/>
            <person name="Lipun K."/>
        </authorList>
    </citation>
    <scope>NUCLEOTIDE SEQUENCE [LARGE SCALE GENOMIC DNA]</scope>
    <source>
        <strain evidence="3 4">JCM 11839</strain>
    </source>
</reference>
<dbReference type="SMART" id="SM00507">
    <property type="entry name" value="HNHc"/>
    <property type="match status" value="1"/>
</dbReference>
<evidence type="ECO:0000313" key="3">
    <source>
        <dbReference type="EMBL" id="NMH78302.1"/>
    </source>
</evidence>
<dbReference type="Gene3D" id="1.10.30.50">
    <property type="match status" value="1"/>
</dbReference>
<sequence>MPAGEPRWHRVAREAACHRRGVRRRAHRAAARRGDRPRARRPGRAAEKAAVYTPSELQTWGTALVEALDEDGPEPDDRPPALVNELHLVRHRGKAGGALKGRFDDAAMFDAIATVIDAHARPDGLRRAIAARDRGCAGCGRPPSWCEVHHVTARQDGGDTALHNCVMLCRACHRLQHHSEWEVRIRDGLPELIPPAWIDPQRRPRRRPLLHLAA</sequence>
<feature type="compositionally biased region" description="Basic and acidic residues" evidence="1">
    <location>
        <begin position="1"/>
        <end position="17"/>
    </location>
</feature>
<protein>
    <submittedName>
        <fullName evidence="3">HNH endonuclease</fullName>
    </submittedName>
</protein>
<evidence type="ECO:0000256" key="1">
    <source>
        <dbReference type="SAM" id="MobiDB-lite"/>
    </source>
</evidence>
<evidence type="ECO:0000313" key="4">
    <source>
        <dbReference type="Proteomes" id="UP001296706"/>
    </source>
</evidence>
<dbReference type="InterPro" id="IPR003615">
    <property type="entry name" value="HNH_nuc"/>
</dbReference>
<keyword evidence="3" id="KW-0540">Nuclease</keyword>
<dbReference type="GO" id="GO:0004519">
    <property type="term" value="F:endonuclease activity"/>
    <property type="evidence" value="ECO:0007669"/>
    <property type="project" value="UniProtKB-KW"/>
</dbReference>
<proteinExistence type="predicted"/>
<feature type="domain" description="HNH nuclease" evidence="2">
    <location>
        <begin position="124"/>
        <end position="174"/>
    </location>
</feature>
<keyword evidence="3" id="KW-0255">Endonuclease</keyword>
<dbReference type="Pfam" id="PF01844">
    <property type="entry name" value="HNH"/>
    <property type="match status" value="1"/>
</dbReference>
<comment type="caution">
    <text evidence="3">The sequence shown here is derived from an EMBL/GenBank/DDBJ whole genome shotgun (WGS) entry which is preliminary data.</text>
</comment>
<dbReference type="EMBL" id="JAAXKY010000041">
    <property type="protein sequence ID" value="NMH78302.1"/>
    <property type="molecule type" value="Genomic_DNA"/>
</dbReference>
<accession>A0ABX1RD39</accession>
<keyword evidence="3" id="KW-0378">Hydrolase</keyword>
<name>A0ABX1RD39_9PSEU</name>
<dbReference type="Proteomes" id="UP001296706">
    <property type="component" value="Unassembled WGS sequence"/>
</dbReference>